<dbReference type="GO" id="GO:0008483">
    <property type="term" value="F:transaminase activity"/>
    <property type="evidence" value="ECO:0007669"/>
    <property type="project" value="UniProtKB-KW"/>
</dbReference>
<dbReference type="PANTHER" id="PTHR42832">
    <property type="entry name" value="AMINO ACID AMINOTRANSFERASE"/>
    <property type="match status" value="1"/>
</dbReference>
<evidence type="ECO:0000313" key="7">
    <source>
        <dbReference type="Proteomes" id="UP000295280"/>
    </source>
</evidence>
<dbReference type="CDD" id="cd00609">
    <property type="entry name" value="AAT_like"/>
    <property type="match status" value="1"/>
</dbReference>
<proteinExistence type="inferred from homology"/>
<protein>
    <recommendedName>
        <fullName evidence="4">Aminotransferase</fullName>
        <ecNumber evidence="4">2.6.1.-</ecNumber>
    </recommendedName>
</protein>
<name>A0A9Q8CKL2_9STAP</name>
<dbReference type="InterPro" id="IPR015424">
    <property type="entry name" value="PyrdxlP-dep_Trfase"/>
</dbReference>
<dbReference type="InterPro" id="IPR015422">
    <property type="entry name" value="PyrdxlP-dep_Trfase_small"/>
</dbReference>
<dbReference type="RefSeq" id="WP_133417823.1">
    <property type="nucleotide sequence ID" value="NZ_SCWD01000002.1"/>
</dbReference>
<evidence type="ECO:0000313" key="6">
    <source>
        <dbReference type="EMBL" id="TDM02337.1"/>
    </source>
</evidence>
<evidence type="ECO:0000259" key="5">
    <source>
        <dbReference type="Pfam" id="PF00155"/>
    </source>
</evidence>
<dbReference type="Pfam" id="PF00155">
    <property type="entry name" value="Aminotran_1_2"/>
    <property type="match status" value="1"/>
</dbReference>
<dbReference type="AlphaFoldDB" id="A0A9Q8CKL2"/>
<evidence type="ECO:0000256" key="3">
    <source>
        <dbReference type="ARBA" id="ARBA00022679"/>
    </source>
</evidence>
<evidence type="ECO:0000256" key="2">
    <source>
        <dbReference type="ARBA" id="ARBA00022576"/>
    </source>
</evidence>
<dbReference type="InterPro" id="IPR050881">
    <property type="entry name" value="LL-DAP_aminotransferase"/>
</dbReference>
<dbReference type="Gene3D" id="3.40.640.10">
    <property type="entry name" value="Type I PLP-dependent aspartate aminotransferase-like (Major domain)"/>
    <property type="match status" value="1"/>
</dbReference>
<dbReference type="InterPro" id="IPR004838">
    <property type="entry name" value="NHTrfase_class1_PyrdxlP-BS"/>
</dbReference>
<comment type="caution">
    <text evidence="6">The sequence shown here is derived from an EMBL/GenBank/DDBJ whole genome shotgun (WGS) entry which is preliminary data.</text>
</comment>
<dbReference type="EC" id="2.6.1.-" evidence="4"/>
<evidence type="ECO:0000256" key="1">
    <source>
        <dbReference type="ARBA" id="ARBA00001933"/>
    </source>
</evidence>
<reference evidence="6 7" key="1">
    <citation type="submission" date="2019-01" db="EMBL/GenBank/DDBJ databases">
        <title>Draft genome sequences of the type strains of six Macrococcus species.</title>
        <authorList>
            <person name="Mazhar S."/>
            <person name="Altermann E."/>
            <person name="Hill C."/>
            <person name="Mcauliffe O."/>
        </authorList>
    </citation>
    <scope>NUCLEOTIDE SEQUENCE [LARGE SCALE GENOMIC DNA]</scope>
    <source>
        <strain evidence="6 7">ATCC 51828</strain>
    </source>
</reference>
<dbReference type="GO" id="GO:0030170">
    <property type="term" value="F:pyridoxal phosphate binding"/>
    <property type="evidence" value="ECO:0007669"/>
    <property type="project" value="InterPro"/>
</dbReference>
<organism evidence="6 7">
    <name type="scientific">Macrococcus carouselicus</name>
    <dbReference type="NCBI Taxonomy" id="69969"/>
    <lineage>
        <taxon>Bacteria</taxon>
        <taxon>Bacillati</taxon>
        <taxon>Bacillota</taxon>
        <taxon>Bacilli</taxon>
        <taxon>Bacillales</taxon>
        <taxon>Staphylococcaceae</taxon>
        <taxon>Macrococcus</taxon>
    </lineage>
</organism>
<dbReference type="PANTHER" id="PTHR42832:SF3">
    <property type="entry name" value="L-GLUTAMINE--4-(METHYLSULFANYL)-2-OXOBUTANOATE AMINOTRANSFERASE"/>
    <property type="match status" value="1"/>
</dbReference>
<dbReference type="InterPro" id="IPR015421">
    <property type="entry name" value="PyrdxlP-dep_Trfase_major"/>
</dbReference>
<dbReference type="OrthoDB" id="9802328at2"/>
<feature type="domain" description="Aminotransferase class I/classII large" evidence="5">
    <location>
        <begin position="29"/>
        <end position="378"/>
    </location>
</feature>
<evidence type="ECO:0000256" key="4">
    <source>
        <dbReference type="RuleBase" id="RU000481"/>
    </source>
</evidence>
<dbReference type="PROSITE" id="PS00105">
    <property type="entry name" value="AA_TRANSFER_CLASS_1"/>
    <property type="match status" value="1"/>
</dbReference>
<dbReference type="Proteomes" id="UP000295280">
    <property type="component" value="Unassembled WGS sequence"/>
</dbReference>
<dbReference type="SUPFAM" id="SSF53383">
    <property type="entry name" value="PLP-dependent transferases"/>
    <property type="match status" value="1"/>
</dbReference>
<dbReference type="EMBL" id="SCWD01000002">
    <property type="protein sequence ID" value="TDM02337.1"/>
    <property type="molecule type" value="Genomic_DNA"/>
</dbReference>
<keyword evidence="2 4" id="KW-0032">Aminotransferase</keyword>
<sequence>MKYTDILNEIPDSYFGKTMGRKLEIGEKPLINMAVGIPDKPAPVEVIAAMQQAITDPTNNKYGVFRGKEAFRSAIQTFYKETYGVELNKDEEICILYGTKNGLVHLPLCTINPGDGVLLPDPGYTDYLAGVILARGEHYDLPLYEEKHYLPDFDDVDAAELARTKLIYLNYPSNPTGAVATRAFFDAAVERFRGTETKIVHDFAYAAFGFNQKNPSILQSPGAKEVAVEIYSLSKGFNMSGFRVGFAVGNKEMIAGLNKLQDHTQVGMWGALQDASIAALELGQPFLDEQNELFRKRRNKVMGILTENAIPFSPLEGGIFLWLKTPEGYDGEAFVDYLLQEQSLLVTPGIPFGERGRNYVRVSLAVEDSLLDTFLERLLEEKDLY</sequence>
<keyword evidence="7" id="KW-1185">Reference proteome</keyword>
<dbReference type="Gene3D" id="3.90.1150.10">
    <property type="entry name" value="Aspartate Aminotransferase, domain 1"/>
    <property type="match status" value="1"/>
</dbReference>
<keyword evidence="3 4" id="KW-0808">Transferase</keyword>
<accession>A0A9Q8CKL2</accession>
<dbReference type="InterPro" id="IPR004839">
    <property type="entry name" value="Aminotransferase_I/II_large"/>
</dbReference>
<comment type="similarity">
    <text evidence="4">Belongs to the class-I pyridoxal-phosphate-dependent aminotransferase family.</text>
</comment>
<comment type="cofactor">
    <cofactor evidence="1 4">
        <name>pyridoxal 5'-phosphate</name>
        <dbReference type="ChEBI" id="CHEBI:597326"/>
    </cofactor>
</comment>
<gene>
    <name evidence="6" type="ORF">ERX40_07220</name>
</gene>